<feature type="region of interest" description="Disordered" evidence="9">
    <location>
        <begin position="114"/>
        <end position="157"/>
    </location>
</feature>
<evidence type="ECO:0000256" key="2">
    <source>
        <dbReference type="ARBA" id="ARBA00004245"/>
    </source>
</evidence>
<dbReference type="GO" id="GO:0005929">
    <property type="term" value="C:cilium"/>
    <property type="evidence" value="ECO:0007669"/>
    <property type="project" value="UniProtKB-SubCell"/>
</dbReference>
<evidence type="ECO:0000256" key="8">
    <source>
        <dbReference type="ARBA" id="ARBA00023273"/>
    </source>
</evidence>
<evidence type="ECO:0000256" key="7">
    <source>
        <dbReference type="ARBA" id="ARBA00023212"/>
    </source>
</evidence>
<proteinExistence type="predicted"/>
<keyword evidence="7" id="KW-0206">Cytoskeleton</keyword>
<dbReference type="AlphaFoldDB" id="A0AAV2H6N5"/>
<feature type="compositionally biased region" description="Acidic residues" evidence="9">
    <location>
        <begin position="126"/>
        <end position="150"/>
    </location>
</feature>
<keyword evidence="6" id="KW-0175">Coiled coil</keyword>
<name>A0AAV2H6N5_LYMST</name>
<evidence type="ECO:0000313" key="11">
    <source>
        <dbReference type="Proteomes" id="UP001497497"/>
    </source>
</evidence>
<evidence type="ECO:0000256" key="1">
    <source>
        <dbReference type="ARBA" id="ARBA00004138"/>
    </source>
</evidence>
<organism evidence="10 11">
    <name type="scientific">Lymnaea stagnalis</name>
    <name type="common">Great pond snail</name>
    <name type="synonym">Helix stagnalis</name>
    <dbReference type="NCBI Taxonomy" id="6523"/>
    <lineage>
        <taxon>Eukaryota</taxon>
        <taxon>Metazoa</taxon>
        <taxon>Spiralia</taxon>
        <taxon>Lophotrochozoa</taxon>
        <taxon>Mollusca</taxon>
        <taxon>Gastropoda</taxon>
        <taxon>Heterobranchia</taxon>
        <taxon>Euthyneura</taxon>
        <taxon>Panpulmonata</taxon>
        <taxon>Hygrophila</taxon>
        <taxon>Lymnaeoidea</taxon>
        <taxon>Lymnaeidae</taxon>
        <taxon>Lymnaea</taxon>
    </lineage>
</organism>
<dbReference type="PANTHER" id="PTHR14885:SF3">
    <property type="entry name" value="CILIA- AND FLAGELLA-ASSOCIATED PROTEIN 44"/>
    <property type="match status" value="1"/>
</dbReference>
<gene>
    <name evidence="10" type="ORF">GSLYS_00003403001</name>
</gene>
<sequence length="456" mass="52616">MRHRKLRLEYLLKIADERMVLLTDEFILAQRSEAMEASIEQKIVESNKEKKECSSHVKVLAKKQDIIKKDIDACAKQKAALLAEVTQIAIKAPGFEKYLTRVFNKKLAKPAKAPTVDVSSDPSLAESDEESESSSDMDIEDDDEDDDGLDVDLPPSELNKDVYDQVVEVRLKRFAVDETEAAARESYDEVTASINTLKTRIKEADKSLDSGKRDLEAFIKEKQSKQNNLDCAVSLKLNQIFVLDADLKEALCTGHDTIQQLRNRIPELRREMTLQKRKGQEIKKQHFQLQQEKHKFLLRLEVMKKRCDTEMLKKFGAVTAIEDLENFTIDPDIKVLQKDLEKEEDEHGADMVKLTSLHRRAIGQRVDEMNKQAERMYGKAEMLQQVNEMTKEMDEQMRNLPTEYEDLTTRKEIKFLSKVVRDQQRIINTLKMEITKMTSRRVTPLPPILPPITRAQ</sequence>
<evidence type="ECO:0000256" key="9">
    <source>
        <dbReference type="SAM" id="MobiDB-lite"/>
    </source>
</evidence>
<comment type="caution">
    <text evidence="10">The sequence shown here is derived from an EMBL/GenBank/DDBJ whole genome shotgun (WGS) entry which is preliminary data.</text>
</comment>
<keyword evidence="3" id="KW-0963">Cytoplasm</keyword>
<evidence type="ECO:0000313" key="10">
    <source>
        <dbReference type="EMBL" id="CAL1529248.1"/>
    </source>
</evidence>
<dbReference type="GO" id="GO:0005856">
    <property type="term" value="C:cytoskeleton"/>
    <property type="evidence" value="ECO:0007669"/>
    <property type="project" value="UniProtKB-SubCell"/>
</dbReference>
<evidence type="ECO:0000256" key="6">
    <source>
        <dbReference type="ARBA" id="ARBA00023054"/>
    </source>
</evidence>
<dbReference type="Proteomes" id="UP001497497">
    <property type="component" value="Unassembled WGS sequence"/>
</dbReference>
<evidence type="ECO:0000256" key="3">
    <source>
        <dbReference type="ARBA" id="ARBA00022490"/>
    </source>
</evidence>
<reference evidence="10 11" key="1">
    <citation type="submission" date="2024-04" db="EMBL/GenBank/DDBJ databases">
        <authorList>
            <consortium name="Genoscope - CEA"/>
            <person name="William W."/>
        </authorList>
    </citation>
    <scope>NUCLEOTIDE SEQUENCE [LARGE SCALE GENOMIC DNA]</scope>
</reference>
<keyword evidence="5" id="KW-0677">Repeat</keyword>
<evidence type="ECO:0000256" key="4">
    <source>
        <dbReference type="ARBA" id="ARBA00022574"/>
    </source>
</evidence>
<keyword evidence="4" id="KW-0853">WD repeat</keyword>
<keyword evidence="8" id="KW-0966">Cell projection</keyword>
<evidence type="ECO:0008006" key="12">
    <source>
        <dbReference type="Google" id="ProtNLM"/>
    </source>
</evidence>
<keyword evidence="11" id="KW-1185">Reference proteome</keyword>
<dbReference type="PANTHER" id="PTHR14885">
    <property type="entry name" value="CILIA- AND FLAGELLA-ASSOCIATED PROTEIN 43-RELATED"/>
    <property type="match status" value="1"/>
</dbReference>
<evidence type="ECO:0000256" key="5">
    <source>
        <dbReference type="ARBA" id="ARBA00022737"/>
    </source>
</evidence>
<protein>
    <recommendedName>
        <fullName evidence="12">DUF4201 domain-containing protein</fullName>
    </recommendedName>
</protein>
<accession>A0AAV2H6N5</accession>
<dbReference type="EMBL" id="CAXITT010000045">
    <property type="protein sequence ID" value="CAL1529248.1"/>
    <property type="molecule type" value="Genomic_DNA"/>
</dbReference>
<comment type="subcellular location">
    <subcellularLocation>
        <location evidence="1">Cell projection</location>
        <location evidence="1">Cilium</location>
    </subcellularLocation>
    <subcellularLocation>
        <location evidence="2">Cytoplasm</location>
        <location evidence="2">Cytoskeleton</location>
    </subcellularLocation>
</comment>